<evidence type="ECO:0000313" key="1">
    <source>
        <dbReference type="EMBL" id="TFK72754.1"/>
    </source>
</evidence>
<accession>A0ACD3B524</accession>
<proteinExistence type="predicted"/>
<organism evidence="1 2">
    <name type="scientific">Pluteus cervinus</name>
    <dbReference type="NCBI Taxonomy" id="181527"/>
    <lineage>
        <taxon>Eukaryota</taxon>
        <taxon>Fungi</taxon>
        <taxon>Dikarya</taxon>
        <taxon>Basidiomycota</taxon>
        <taxon>Agaricomycotina</taxon>
        <taxon>Agaricomycetes</taxon>
        <taxon>Agaricomycetidae</taxon>
        <taxon>Agaricales</taxon>
        <taxon>Pluteineae</taxon>
        <taxon>Pluteaceae</taxon>
        <taxon>Pluteus</taxon>
    </lineage>
</organism>
<dbReference type="Proteomes" id="UP000308600">
    <property type="component" value="Unassembled WGS sequence"/>
</dbReference>
<name>A0ACD3B524_9AGAR</name>
<gene>
    <name evidence="1" type="ORF">BDN72DRAFT_792046</name>
</gene>
<sequence>MATITEEPEPWCFTVIRANGLRLMRSDKLWRPIISVEVDKHHSHEIVLGTDGQNPNLKQVFRWHQVDGDVDLNSKIDIKVFYRSPSKKKSKHRLVACASHSIGELLKKQDTECVTQIRLQCQSPNSKTPSTNTRGRPQNGAVMLVKLSPPSRFLNPPHQSENEGYSSDTSVSTSKSDASVGIKIDVEPDPSMHEGQVLRQRRRKKVIRGYMSDDQVLTCDESGSEEPSDCDGKSVTDLEPSDTDWDVSFSTLDDPAAIRQLPDGVISLSAEARWIAPSILPTYTEAITLEPTRMSLLQRFVASFTVYNDLRSACLDSQFDSVFQRLKGEWWFSLTVLMGVATVNVAIFAIAPGSLFDVSNYARSAVAASTISSGLGLACDAWFMLRYYNISVELFRERAKDVFDSYFFFSISSRVPAFCMFASSVALMLFLGMVAFDVWPQGVLVTCFLVGLVMTMQFLVYGVHWTATRVVQGSRAAVRKMTATSFIAAKA</sequence>
<dbReference type="EMBL" id="ML208282">
    <property type="protein sequence ID" value="TFK72754.1"/>
    <property type="molecule type" value="Genomic_DNA"/>
</dbReference>
<reference evidence="1 2" key="1">
    <citation type="journal article" date="2019" name="Nat. Ecol. Evol.">
        <title>Megaphylogeny resolves global patterns of mushroom evolution.</title>
        <authorList>
            <person name="Varga T."/>
            <person name="Krizsan K."/>
            <person name="Foldi C."/>
            <person name="Dima B."/>
            <person name="Sanchez-Garcia M."/>
            <person name="Sanchez-Ramirez S."/>
            <person name="Szollosi G.J."/>
            <person name="Szarkandi J.G."/>
            <person name="Papp V."/>
            <person name="Albert L."/>
            <person name="Andreopoulos W."/>
            <person name="Angelini C."/>
            <person name="Antonin V."/>
            <person name="Barry K.W."/>
            <person name="Bougher N.L."/>
            <person name="Buchanan P."/>
            <person name="Buyck B."/>
            <person name="Bense V."/>
            <person name="Catcheside P."/>
            <person name="Chovatia M."/>
            <person name="Cooper J."/>
            <person name="Damon W."/>
            <person name="Desjardin D."/>
            <person name="Finy P."/>
            <person name="Geml J."/>
            <person name="Haridas S."/>
            <person name="Hughes K."/>
            <person name="Justo A."/>
            <person name="Karasinski D."/>
            <person name="Kautmanova I."/>
            <person name="Kiss B."/>
            <person name="Kocsube S."/>
            <person name="Kotiranta H."/>
            <person name="LaButti K.M."/>
            <person name="Lechner B.E."/>
            <person name="Liimatainen K."/>
            <person name="Lipzen A."/>
            <person name="Lukacs Z."/>
            <person name="Mihaltcheva S."/>
            <person name="Morgado L.N."/>
            <person name="Niskanen T."/>
            <person name="Noordeloos M.E."/>
            <person name="Ohm R.A."/>
            <person name="Ortiz-Santana B."/>
            <person name="Ovrebo C."/>
            <person name="Racz N."/>
            <person name="Riley R."/>
            <person name="Savchenko A."/>
            <person name="Shiryaev A."/>
            <person name="Soop K."/>
            <person name="Spirin V."/>
            <person name="Szebenyi C."/>
            <person name="Tomsovsky M."/>
            <person name="Tulloss R.E."/>
            <person name="Uehling J."/>
            <person name="Grigoriev I.V."/>
            <person name="Vagvolgyi C."/>
            <person name="Papp T."/>
            <person name="Martin F.M."/>
            <person name="Miettinen O."/>
            <person name="Hibbett D.S."/>
            <person name="Nagy L.G."/>
        </authorList>
    </citation>
    <scope>NUCLEOTIDE SEQUENCE [LARGE SCALE GENOMIC DNA]</scope>
    <source>
        <strain evidence="1 2">NL-1719</strain>
    </source>
</reference>
<keyword evidence="2" id="KW-1185">Reference proteome</keyword>
<protein>
    <submittedName>
        <fullName evidence="1">Uncharacterized protein</fullName>
    </submittedName>
</protein>
<evidence type="ECO:0000313" key="2">
    <source>
        <dbReference type="Proteomes" id="UP000308600"/>
    </source>
</evidence>